<feature type="region of interest" description="Disordered" evidence="7">
    <location>
        <begin position="1"/>
        <end position="36"/>
    </location>
</feature>
<dbReference type="GeneID" id="103352875"/>
<gene>
    <name evidence="9" type="primary">cenpi</name>
</gene>
<dbReference type="CTD" id="2491"/>
<sequence length="733" mass="83158">MAATINLSDSERSSPNDQSVSSRSSNRSLRVAEKERRKNEAEDPFVLALKYFTDVEAGTPVYGNDDFERNLVLVEKVAYSKGLSPEAISVMLEFAMSLRMGSSPCVRVLKCLIPATVVPQEAVVRAVVWLGVGKIPISTQVLFIKWVLTVFDMIDTKDQLRAVYGFIFSYVTEENLCPFICHLLYLLTRKESVRVFRVRKLLELQSKLGRQPFLLHLLSLYKVFCPELVTLSIPSRMRSGFRNHISPWKSALIAVQKRNGLQVASSMSLAFTIKDKTNSRKRKHCHLEVPALRSVVNKEAQTEKCSSRKVVPLVQLHSFAQLLENMHHIELPAQMGSLLGSSLALQYLDCVQDESALLRLNFWLGYALHEEFLFCGDGGAIQNSEDALQFLNKLLSAHHFLQEGFSSSEAFLYKFLNVWDGSLLRPQILGLLSNIPVVPSSQIGRLLFEPLTQLFFTSSLFFKCGLVECLNNMLLKWLTWHSVYALEDDLDISLNSHTSINMTLSGFKDSVMELVNFVGQLASVGLQIEGCQSLLLSFVLDFYETVCDTFLKYGLPLVVMPPSGVFYPALFALDPVSVDRLAYIMHRYKVNLTSAKAQEKLTKAFHISRQTFHEFNHYVVDMVSCLWNSKMFQPGMGVQLGEELLLKSKVPQYWTSFDLIHHPAFMSYAVDFHQKCWPGKKDMDLSSIKHSKPWSWYLEYLFTQGYDGLKQFVQSNISRQLTASDGQGDTQQR</sequence>
<evidence type="ECO:0000256" key="6">
    <source>
        <dbReference type="ARBA" id="ARBA00023328"/>
    </source>
</evidence>
<evidence type="ECO:0000256" key="2">
    <source>
        <dbReference type="ARBA" id="ARBA00004584"/>
    </source>
</evidence>
<evidence type="ECO:0000256" key="7">
    <source>
        <dbReference type="SAM" id="MobiDB-lite"/>
    </source>
</evidence>
<accession>A0A9Y4JJM1</accession>
<proteinExistence type="inferred from homology"/>
<evidence type="ECO:0000313" key="9">
    <source>
        <dbReference type="RefSeq" id="XP_008273803.1"/>
    </source>
</evidence>
<organism evidence="8 9">
    <name type="scientific">Stegastes partitus</name>
    <name type="common">bicolor damselfish</name>
    <dbReference type="NCBI Taxonomy" id="144197"/>
    <lineage>
        <taxon>Eukaryota</taxon>
        <taxon>Metazoa</taxon>
        <taxon>Chordata</taxon>
        <taxon>Craniata</taxon>
        <taxon>Vertebrata</taxon>
        <taxon>Euteleostomi</taxon>
        <taxon>Actinopterygii</taxon>
        <taxon>Neopterygii</taxon>
        <taxon>Teleostei</taxon>
        <taxon>Neoteleostei</taxon>
        <taxon>Acanthomorphata</taxon>
        <taxon>Ovalentaria</taxon>
        <taxon>Pomacentridae</taxon>
        <taxon>Stegastes</taxon>
    </lineage>
</organism>
<dbReference type="RefSeq" id="XP_008273803.1">
    <property type="nucleotide sequence ID" value="XM_008275581.1"/>
</dbReference>
<name>A0A9Y4JJM1_9TELE</name>
<protein>
    <submittedName>
        <fullName evidence="9">Centromere protein I isoform X2</fullName>
    </submittedName>
</protein>
<dbReference type="Proteomes" id="UP000694891">
    <property type="component" value="Unplaced"/>
</dbReference>
<dbReference type="GO" id="GO:0000939">
    <property type="term" value="C:inner kinetochore"/>
    <property type="evidence" value="ECO:0007669"/>
    <property type="project" value="TreeGrafter"/>
</dbReference>
<dbReference type="GO" id="GO:0034080">
    <property type="term" value="P:CENP-A containing chromatin assembly"/>
    <property type="evidence" value="ECO:0007669"/>
    <property type="project" value="TreeGrafter"/>
</dbReference>
<dbReference type="GO" id="GO:0005634">
    <property type="term" value="C:nucleus"/>
    <property type="evidence" value="ECO:0007669"/>
    <property type="project" value="UniProtKB-SubCell"/>
</dbReference>
<comment type="similarity">
    <text evidence="3">Belongs to the CENP-I/CTF3 family.</text>
</comment>
<dbReference type="GO" id="GO:0000070">
    <property type="term" value="P:mitotic sister chromatid segregation"/>
    <property type="evidence" value="ECO:0007669"/>
    <property type="project" value="TreeGrafter"/>
</dbReference>
<keyword evidence="4" id="KW-0158">Chromosome</keyword>
<dbReference type="AlphaFoldDB" id="A0A9Y4JJM1"/>
<feature type="compositionally biased region" description="Low complexity" evidence="7">
    <location>
        <begin position="15"/>
        <end position="29"/>
    </location>
</feature>
<keyword evidence="6" id="KW-0137">Centromere</keyword>
<dbReference type="InterPro" id="IPR012485">
    <property type="entry name" value="CENP-I"/>
</dbReference>
<reference evidence="9" key="1">
    <citation type="submission" date="2025-08" db="UniProtKB">
        <authorList>
            <consortium name="RefSeq"/>
        </authorList>
    </citation>
    <scope>IDENTIFICATION</scope>
</reference>
<evidence type="ECO:0000313" key="8">
    <source>
        <dbReference type="Proteomes" id="UP000694891"/>
    </source>
</evidence>
<evidence type="ECO:0000256" key="4">
    <source>
        <dbReference type="ARBA" id="ARBA00022454"/>
    </source>
</evidence>
<evidence type="ECO:0000256" key="5">
    <source>
        <dbReference type="ARBA" id="ARBA00023242"/>
    </source>
</evidence>
<dbReference type="PANTHER" id="PTHR48208">
    <property type="entry name" value="CENTROMERE PROTEIN I"/>
    <property type="match status" value="1"/>
</dbReference>
<comment type="subcellular location">
    <subcellularLocation>
        <location evidence="2">Chromosome</location>
        <location evidence="2">Centromere</location>
    </subcellularLocation>
    <subcellularLocation>
        <location evidence="1">Nucleus</location>
    </subcellularLocation>
</comment>
<dbReference type="PANTHER" id="PTHR48208:SF2">
    <property type="entry name" value="CENTROMERE PROTEIN I"/>
    <property type="match status" value="1"/>
</dbReference>
<dbReference type="Pfam" id="PF07778">
    <property type="entry name" value="CENP-I"/>
    <property type="match status" value="1"/>
</dbReference>
<keyword evidence="8" id="KW-1185">Reference proteome</keyword>
<keyword evidence="5" id="KW-0539">Nucleus</keyword>
<evidence type="ECO:0000256" key="1">
    <source>
        <dbReference type="ARBA" id="ARBA00004123"/>
    </source>
</evidence>
<evidence type="ECO:0000256" key="3">
    <source>
        <dbReference type="ARBA" id="ARBA00005470"/>
    </source>
</evidence>